<dbReference type="Gene3D" id="1.20.1530.20">
    <property type="match status" value="1"/>
</dbReference>
<feature type="transmembrane region" description="Helical" evidence="7">
    <location>
        <begin position="100"/>
        <end position="121"/>
    </location>
</feature>
<sequence>MDVIVAEVIGIIALVTLVAGLFSAAARRLGQPAVIGQIVAGVVLGPSVLGRFPGDPTAHLFPAHAVPYINVLGQVAVVIFMFGVGYEIEFRALRRQGSSAQLVALCAVSVPLALGVLVVALDHSAFAALGGHPDQRAFVMFIAAAVSISALPVLAAIVRDRGLAGTRAGITATAAAALMDVLAWLVLAAAVIGAGPKPRFTLPVTTVLVVVFIVLMLALVRPALGWWLARSSVLASPATLAFVLAAGGAWVTAELGLHPIFGAFLAGLTLRGSRPPDAEVVSSMERAGNLLLPLFFITTGLSLNVGSVGVTGFEVLALVTAAACLGKLVPAYLAGRLTGLDKTDARTVAALVNTRGLTELIALNVGLADGIITSRLFTVLVLMALVTTLATGPLLSAIRPVTAPAEVGEPVAVAD</sequence>
<dbReference type="GO" id="GO:0015297">
    <property type="term" value="F:antiporter activity"/>
    <property type="evidence" value="ECO:0007669"/>
    <property type="project" value="InterPro"/>
</dbReference>
<keyword evidence="6 7" id="KW-0472">Membrane</keyword>
<feature type="transmembrane region" description="Helical" evidence="7">
    <location>
        <begin position="290"/>
        <end position="309"/>
    </location>
</feature>
<dbReference type="AlphaFoldDB" id="A0A941ETH8"/>
<dbReference type="PANTHER" id="PTHR32468:SF0">
    <property type="entry name" value="K(+)_H(+) ANTIPORTER 1"/>
    <property type="match status" value="1"/>
</dbReference>
<evidence type="ECO:0000256" key="3">
    <source>
        <dbReference type="ARBA" id="ARBA00022692"/>
    </source>
</evidence>
<dbReference type="RefSeq" id="WP_212532531.1">
    <property type="nucleotide sequence ID" value="NZ_JAGSOG010000254.1"/>
</dbReference>
<reference evidence="9" key="1">
    <citation type="submission" date="2021-04" db="EMBL/GenBank/DDBJ databases">
        <title>Genome based classification of Actinospica acidithermotolerans sp. nov., an actinobacterium isolated from an Indonesian hot spring.</title>
        <authorList>
            <person name="Kusuma A.B."/>
            <person name="Putra K.E."/>
            <person name="Nafisah S."/>
            <person name="Loh J."/>
            <person name="Nouioui I."/>
            <person name="Goodfellow M."/>
        </authorList>
    </citation>
    <scope>NUCLEOTIDE SEQUENCE</scope>
    <source>
        <strain evidence="9">CSCA 57</strain>
    </source>
</reference>
<dbReference type="InterPro" id="IPR050794">
    <property type="entry name" value="CPA2_transporter"/>
</dbReference>
<keyword evidence="4 7" id="KW-1133">Transmembrane helix</keyword>
<comment type="subcellular location">
    <subcellularLocation>
        <location evidence="1">Membrane</location>
        <topology evidence="1">Multi-pass membrane protein</topology>
    </subcellularLocation>
</comment>
<accession>A0A941ETH8</accession>
<evidence type="ECO:0000256" key="1">
    <source>
        <dbReference type="ARBA" id="ARBA00004141"/>
    </source>
</evidence>
<evidence type="ECO:0000313" key="10">
    <source>
        <dbReference type="Proteomes" id="UP000675781"/>
    </source>
</evidence>
<feature type="transmembrane region" description="Helical" evidence="7">
    <location>
        <begin position="6"/>
        <end position="26"/>
    </location>
</feature>
<dbReference type="Pfam" id="PF00999">
    <property type="entry name" value="Na_H_Exchanger"/>
    <property type="match status" value="1"/>
</dbReference>
<dbReference type="InterPro" id="IPR006153">
    <property type="entry name" value="Cation/H_exchanger_TM"/>
</dbReference>
<feature type="transmembrane region" description="Helical" evidence="7">
    <location>
        <begin position="65"/>
        <end position="88"/>
    </location>
</feature>
<keyword evidence="5" id="KW-0406">Ion transport</keyword>
<keyword evidence="3 7" id="KW-0812">Transmembrane</keyword>
<gene>
    <name evidence="9" type="ORF">KDL01_32655</name>
</gene>
<name>A0A941ETH8_9ACTN</name>
<feature type="transmembrane region" description="Helical" evidence="7">
    <location>
        <begin position="33"/>
        <end position="53"/>
    </location>
</feature>
<evidence type="ECO:0000256" key="2">
    <source>
        <dbReference type="ARBA" id="ARBA00022448"/>
    </source>
</evidence>
<comment type="caution">
    <text evidence="9">The sequence shown here is derived from an EMBL/GenBank/DDBJ whole genome shotgun (WGS) entry which is preliminary data.</text>
</comment>
<feature type="transmembrane region" description="Helical" evidence="7">
    <location>
        <begin position="170"/>
        <end position="194"/>
    </location>
</feature>
<evidence type="ECO:0000256" key="7">
    <source>
        <dbReference type="SAM" id="Phobius"/>
    </source>
</evidence>
<feature type="transmembrane region" description="Helical" evidence="7">
    <location>
        <begin position="137"/>
        <end position="158"/>
    </location>
</feature>
<proteinExistence type="predicted"/>
<dbReference type="PANTHER" id="PTHR32468">
    <property type="entry name" value="CATION/H + ANTIPORTER"/>
    <property type="match status" value="1"/>
</dbReference>
<dbReference type="GO" id="GO:1902600">
    <property type="term" value="P:proton transmembrane transport"/>
    <property type="evidence" value="ECO:0007669"/>
    <property type="project" value="InterPro"/>
</dbReference>
<feature type="transmembrane region" description="Helical" evidence="7">
    <location>
        <begin position="376"/>
        <end position="398"/>
    </location>
</feature>
<feature type="transmembrane region" description="Helical" evidence="7">
    <location>
        <begin position="227"/>
        <end position="245"/>
    </location>
</feature>
<evidence type="ECO:0000259" key="8">
    <source>
        <dbReference type="Pfam" id="PF00999"/>
    </source>
</evidence>
<evidence type="ECO:0000256" key="4">
    <source>
        <dbReference type="ARBA" id="ARBA00022989"/>
    </source>
</evidence>
<protein>
    <submittedName>
        <fullName evidence="9">Cation:proton antiporter</fullName>
    </submittedName>
</protein>
<evidence type="ECO:0000256" key="5">
    <source>
        <dbReference type="ARBA" id="ARBA00023065"/>
    </source>
</evidence>
<dbReference type="EMBL" id="JAGSOG010000254">
    <property type="protein sequence ID" value="MBR7838070.1"/>
    <property type="molecule type" value="Genomic_DNA"/>
</dbReference>
<evidence type="ECO:0000313" key="9">
    <source>
        <dbReference type="EMBL" id="MBR7838070.1"/>
    </source>
</evidence>
<dbReference type="InterPro" id="IPR038770">
    <property type="entry name" value="Na+/solute_symporter_sf"/>
</dbReference>
<dbReference type="Proteomes" id="UP000675781">
    <property type="component" value="Unassembled WGS sequence"/>
</dbReference>
<keyword evidence="10" id="KW-1185">Reference proteome</keyword>
<organism evidence="9 10">
    <name type="scientific">Actinospica durhamensis</name>
    <dbReference type="NCBI Taxonomy" id="1508375"/>
    <lineage>
        <taxon>Bacteria</taxon>
        <taxon>Bacillati</taxon>
        <taxon>Actinomycetota</taxon>
        <taxon>Actinomycetes</taxon>
        <taxon>Catenulisporales</taxon>
        <taxon>Actinospicaceae</taxon>
        <taxon>Actinospica</taxon>
    </lineage>
</organism>
<dbReference type="GO" id="GO:0016020">
    <property type="term" value="C:membrane"/>
    <property type="evidence" value="ECO:0007669"/>
    <property type="project" value="UniProtKB-SubCell"/>
</dbReference>
<feature type="domain" description="Cation/H+ exchanger transmembrane" evidence="8">
    <location>
        <begin position="15"/>
        <end position="396"/>
    </location>
</feature>
<keyword evidence="2" id="KW-0813">Transport</keyword>
<evidence type="ECO:0000256" key="6">
    <source>
        <dbReference type="ARBA" id="ARBA00023136"/>
    </source>
</evidence>
<feature type="transmembrane region" description="Helical" evidence="7">
    <location>
        <begin position="200"/>
        <end position="220"/>
    </location>
</feature>